<gene>
    <name evidence="2" type="ORF">Slin15195_G129150</name>
</gene>
<sequence>MRRRPQRKLPNNEVLSPSPPPPEVDEQSTRKGKAPIQVLQDQSNAALLRQRAAQADQDSRREAEERAQAIADVQAVKLRDAISRIVQDDEFVNKLEEVKRRRDKQQALKIVEDTEMVDADADDDEGNRRGI</sequence>
<reference evidence="2" key="1">
    <citation type="submission" date="2022-06" db="EMBL/GenBank/DDBJ databases">
        <title>Complete genome sequences of two strains of the flax pathogen Septoria linicola.</title>
        <authorList>
            <person name="Lapalu N."/>
            <person name="Simon A."/>
            <person name="Demenou B."/>
            <person name="Paumier D."/>
            <person name="Guillot M.-P."/>
            <person name="Gout L."/>
            <person name="Valade R."/>
        </authorList>
    </citation>
    <scope>NUCLEOTIDE SEQUENCE</scope>
    <source>
        <strain evidence="2">SE15195</strain>
    </source>
</reference>
<organism evidence="2 3">
    <name type="scientific">Septoria linicola</name>
    <dbReference type="NCBI Taxonomy" id="215465"/>
    <lineage>
        <taxon>Eukaryota</taxon>
        <taxon>Fungi</taxon>
        <taxon>Dikarya</taxon>
        <taxon>Ascomycota</taxon>
        <taxon>Pezizomycotina</taxon>
        <taxon>Dothideomycetes</taxon>
        <taxon>Dothideomycetidae</taxon>
        <taxon>Mycosphaerellales</taxon>
        <taxon>Mycosphaerellaceae</taxon>
        <taxon>Septoria</taxon>
    </lineage>
</organism>
<protein>
    <submittedName>
        <fullName evidence="2">Uncharacterized protein</fullName>
    </submittedName>
</protein>
<evidence type="ECO:0000256" key="1">
    <source>
        <dbReference type="SAM" id="MobiDB-lite"/>
    </source>
</evidence>
<keyword evidence="3" id="KW-1185">Reference proteome</keyword>
<dbReference type="Proteomes" id="UP001056384">
    <property type="component" value="Chromosome 13"/>
</dbReference>
<dbReference type="EMBL" id="CP099430">
    <property type="protein sequence ID" value="USW59596.1"/>
    <property type="molecule type" value="Genomic_DNA"/>
</dbReference>
<accession>A0A9Q9EQ99</accession>
<feature type="region of interest" description="Disordered" evidence="1">
    <location>
        <begin position="1"/>
        <end position="34"/>
    </location>
</feature>
<dbReference type="AlphaFoldDB" id="A0A9Q9EQ99"/>
<evidence type="ECO:0000313" key="2">
    <source>
        <dbReference type="EMBL" id="USW59596.1"/>
    </source>
</evidence>
<proteinExistence type="predicted"/>
<evidence type="ECO:0000313" key="3">
    <source>
        <dbReference type="Proteomes" id="UP001056384"/>
    </source>
</evidence>
<name>A0A9Q9EQ99_9PEZI</name>